<dbReference type="Proteomes" id="UP000182737">
    <property type="component" value="Unassembled WGS sequence"/>
</dbReference>
<dbReference type="RefSeq" id="WP_074931227.1">
    <property type="nucleotide sequence ID" value="NZ_FORI01000004.1"/>
</dbReference>
<keyword evidence="2" id="KW-1185">Reference proteome</keyword>
<dbReference type="InterPro" id="IPR043733">
    <property type="entry name" value="DUF5677"/>
</dbReference>
<reference evidence="2" key="1">
    <citation type="submission" date="2016-10" db="EMBL/GenBank/DDBJ databases">
        <authorList>
            <person name="Varghese N."/>
            <person name="Submissions S."/>
        </authorList>
    </citation>
    <scope>NUCLEOTIDE SEQUENCE [LARGE SCALE GENOMIC DNA]</scope>
    <source>
        <strain evidence="2">XBD1002</strain>
    </source>
</reference>
<dbReference type="Pfam" id="PF18928">
    <property type="entry name" value="DUF5677"/>
    <property type="match status" value="1"/>
</dbReference>
<sequence>MAVFQALIDITNKVSNYEDSKELLLKKLDKFLVTFKSNELRLTKKQKQYHDYDEIILLIDFAKDLWDEIILPKIKKDDKCGIILGKMLGRFLMQTKETLFLLSNNVGLSAISNVRLFMESFAITKYILDKGDNEAKRFMDFGYYQQLLDRKLPLTPELINEYGEKIPDNSFYYIPYGWCSEEKMNGTKLIERLKSPILLDYYRLTCNYIHASPYSLIEISNAEDHFFPIPYAFLIRITRRCLFNFIKLVLSYTMSEEEQQPYLILISMLSPELFNNEESENV</sequence>
<protein>
    <submittedName>
        <fullName evidence="1">Uncharacterized protein</fullName>
    </submittedName>
</protein>
<accession>A0A1I3K753</accession>
<evidence type="ECO:0000313" key="2">
    <source>
        <dbReference type="Proteomes" id="UP000182737"/>
    </source>
</evidence>
<name>A0A1I3K753_9SPIR</name>
<dbReference type="EMBL" id="FORI01000004">
    <property type="protein sequence ID" value="SFI68302.1"/>
    <property type="molecule type" value="Genomic_DNA"/>
</dbReference>
<gene>
    <name evidence="1" type="ORF">SAMN04487775_104113</name>
</gene>
<dbReference type="AlphaFoldDB" id="A0A1I3K753"/>
<proteinExistence type="predicted"/>
<organism evidence="1 2">
    <name type="scientific">Treponema bryantii</name>
    <dbReference type="NCBI Taxonomy" id="163"/>
    <lineage>
        <taxon>Bacteria</taxon>
        <taxon>Pseudomonadati</taxon>
        <taxon>Spirochaetota</taxon>
        <taxon>Spirochaetia</taxon>
        <taxon>Spirochaetales</taxon>
        <taxon>Treponemataceae</taxon>
        <taxon>Treponema</taxon>
    </lineage>
</organism>
<evidence type="ECO:0000313" key="1">
    <source>
        <dbReference type="EMBL" id="SFI68302.1"/>
    </source>
</evidence>